<feature type="region of interest" description="Disordered" evidence="1">
    <location>
        <begin position="865"/>
        <end position="907"/>
    </location>
</feature>
<dbReference type="SUPFAM" id="SSF101690">
    <property type="entry name" value="PAZ domain"/>
    <property type="match status" value="1"/>
</dbReference>
<dbReference type="Proteomes" id="UP000070133">
    <property type="component" value="Unassembled WGS sequence"/>
</dbReference>
<feature type="compositionally biased region" description="Polar residues" evidence="1">
    <location>
        <begin position="823"/>
        <end position="837"/>
    </location>
</feature>
<gene>
    <name evidence="2" type="ORF">AC578_7521</name>
</gene>
<name>A0A139GWM3_9PEZI</name>
<keyword evidence="3" id="KW-1185">Reference proteome</keyword>
<protein>
    <submittedName>
        <fullName evidence="2">Uncharacterized protein</fullName>
    </submittedName>
</protein>
<comment type="caution">
    <text evidence="2">The sequence shown here is derived from an EMBL/GenBank/DDBJ whole genome shotgun (WGS) entry which is preliminary data.</text>
</comment>
<feature type="compositionally biased region" description="Low complexity" evidence="1">
    <location>
        <begin position="870"/>
        <end position="881"/>
    </location>
</feature>
<dbReference type="OrthoDB" id="3636600at2759"/>
<evidence type="ECO:0000256" key="1">
    <source>
        <dbReference type="SAM" id="MobiDB-lite"/>
    </source>
</evidence>
<dbReference type="AlphaFoldDB" id="A0A139GWM3"/>
<accession>A0A139GWM3</accession>
<dbReference type="InterPro" id="IPR036085">
    <property type="entry name" value="PAZ_dom_sf"/>
</dbReference>
<feature type="region of interest" description="Disordered" evidence="1">
    <location>
        <begin position="821"/>
        <end position="851"/>
    </location>
</feature>
<proteinExistence type="predicted"/>
<reference evidence="2 3" key="1">
    <citation type="submission" date="2015-07" db="EMBL/GenBank/DDBJ databases">
        <title>Comparative genomics of the Sigatoka disease complex on banana suggests a link between parallel evolutionary changes in Pseudocercospora fijiensis and Pseudocercospora eumusae and increased virulence on the banana host.</title>
        <authorList>
            <person name="Chang T.-C."/>
            <person name="Salvucci A."/>
            <person name="Crous P.W."/>
            <person name="Stergiopoulos I."/>
        </authorList>
    </citation>
    <scope>NUCLEOTIDE SEQUENCE [LARGE SCALE GENOMIC DNA]</scope>
    <source>
        <strain evidence="2 3">CBS 114824</strain>
    </source>
</reference>
<organism evidence="2 3">
    <name type="scientific">Pseudocercospora eumusae</name>
    <dbReference type="NCBI Taxonomy" id="321146"/>
    <lineage>
        <taxon>Eukaryota</taxon>
        <taxon>Fungi</taxon>
        <taxon>Dikarya</taxon>
        <taxon>Ascomycota</taxon>
        <taxon>Pezizomycotina</taxon>
        <taxon>Dothideomycetes</taxon>
        <taxon>Dothideomycetidae</taxon>
        <taxon>Mycosphaerellales</taxon>
        <taxon>Mycosphaerellaceae</taxon>
        <taxon>Pseudocercospora</taxon>
    </lineage>
</organism>
<feature type="compositionally biased region" description="Polar residues" evidence="1">
    <location>
        <begin position="882"/>
        <end position="900"/>
    </location>
</feature>
<evidence type="ECO:0000313" key="2">
    <source>
        <dbReference type="EMBL" id="KXS94569.1"/>
    </source>
</evidence>
<dbReference type="EMBL" id="LFZN01000278">
    <property type="protein sequence ID" value="KXS94569.1"/>
    <property type="molecule type" value="Genomic_DNA"/>
</dbReference>
<evidence type="ECO:0000313" key="3">
    <source>
        <dbReference type="Proteomes" id="UP000070133"/>
    </source>
</evidence>
<sequence>MTFNDMSANSTPPAEVKVTKQNIRTALQPISAEAINFHDDLFYCEIAKVDPASFHWLAEKDIKLAEKATAEYVKSQNDLISFAKISNRKFLVKAENGKNYDNVKQAEYSAIVICWTGNGFPPEELSGDSLAKAIESLGFGNCLYCDDKFCKAWNTQTQKEITGRRWHWTKILLFERNKKHDEFIAELSPTLINIIGNSYDGMCFQTAHIPMKVAGTSKVLNLTSWLENRPAVEDRVSDSIDGKMWEEVTTALLAKKYNPDDKATVVVHGHKFFDLINDKSMSGDPHGLRLCQGTERRLGATSSNALVLYEGISNKLFFKPDGTVADFMLDFFGDGRKLERTLRSCLDEMNEALVGKTVRFRVNGRWEVRKISEVTTKRAATCSLDDPELPALNLGTSQYHEYMPPEKCFLVPGQSFRRPKTPILQREVALFRRTQTNPAACGTSLGQAGYVVQVAMPSKDERKMKLHTLVQRAFQSNMEIGFLEVGVKKPSAALWGRVRNILASDPTVKAHASNQSNVDPVFIPYSPAKHSREVIKHQLQSWKNQGNVGNKKIIAVVLLPDDEYSDQIYKVMKELGDTEVGIQTYFLKDTSPNLKDDVGKVIGEICKRVAVRNIPVDQRLTGGSMDLTVAIQVSDVQVTVPFVATDTGKRTDESYTYHLISAASRLTEDSSGYHTTVYLADPADFSVAKVADCLGKHFQGFIKPTSAKVTILRSGKMPPKVWTGQKMIEIKNAESSALSAVVAERLGKGSEYSYVFLSSHRDAINPISKGPSAVDGVPDALQKATFYVTDTSSHQEGHRSMRVHHVTSKSGETTAIQLEMIENRTSSPVGTKSTSPVDSHHDGIGFEKVVPHRPLARKVELSLMEEDRASVGSSKSSRSTSPTDTEFSADSGKTTSTRATSLVDDKSLSGKKSKDEIRVSLQTFPASVDGVVSDAELTRLAKMWTDESLDLYNTKWPIPTHLAHLALERAKIHLRTEAWINSQNEAKCFLPAVHKDIADTLYYL</sequence>